<keyword evidence="3" id="KW-1185">Reference proteome</keyword>
<dbReference type="Proteomes" id="UP000017052">
    <property type="component" value="Unassembled WGS sequence"/>
</dbReference>
<organism evidence="2 3">
    <name type="scientific">Propionibacterium acidifaciens F0233</name>
    <dbReference type="NCBI Taxonomy" id="553198"/>
    <lineage>
        <taxon>Bacteria</taxon>
        <taxon>Bacillati</taxon>
        <taxon>Actinomycetota</taxon>
        <taxon>Actinomycetes</taxon>
        <taxon>Propionibacteriales</taxon>
        <taxon>Propionibacteriaceae</taxon>
        <taxon>Propionibacterium</taxon>
    </lineage>
</organism>
<gene>
    <name evidence="2" type="ORF">HMPREF0682_2494</name>
</gene>
<evidence type="ECO:0000313" key="2">
    <source>
        <dbReference type="EMBL" id="ERK50540.1"/>
    </source>
</evidence>
<feature type="region of interest" description="Disordered" evidence="1">
    <location>
        <begin position="1"/>
        <end position="77"/>
    </location>
</feature>
<protein>
    <submittedName>
        <fullName evidence="2">Uncharacterized protein</fullName>
    </submittedName>
</protein>
<dbReference type="AlphaFoldDB" id="U2PJ31"/>
<dbReference type="EMBL" id="ACVN02000303">
    <property type="protein sequence ID" value="ERK50540.1"/>
    <property type="molecule type" value="Genomic_DNA"/>
</dbReference>
<feature type="compositionally biased region" description="Basic and acidic residues" evidence="1">
    <location>
        <begin position="1"/>
        <end position="11"/>
    </location>
</feature>
<evidence type="ECO:0000256" key="1">
    <source>
        <dbReference type="SAM" id="MobiDB-lite"/>
    </source>
</evidence>
<feature type="compositionally biased region" description="Basic and acidic residues" evidence="1">
    <location>
        <begin position="27"/>
        <end position="58"/>
    </location>
</feature>
<proteinExistence type="predicted"/>
<evidence type="ECO:0000313" key="3">
    <source>
        <dbReference type="Proteomes" id="UP000017052"/>
    </source>
</evidence>
<sequence>MEPGHEDREYLVEDPGGGLRGLASMEPGHEDREYYAGDDLPERGRDASMEPGHEDREYSVVSMPRSLASASLNGARS</sequence>
<reference evidence="2" key="1">
    <citation type="submission" date="2013-08" db="EMBL/GenBank/DDBJ databases">
        <authorList>
            <person name="Durkin A.S."/>
            <person name="Haft D.R."/>
            <person name="McCorrison J."/>
            <person name="Torralba M."/>
            <person name="Gillis M."/>
            <person name="Haft D.H."/>
            <person name="Methe B."/>
            <person name="Sutton G."/>
            <person name="Nelson K.E."/>
        </authorList>
    </citation>
    <scope>NUCLEOTIDE SEQUENCE [LARGE SCALE GENOMIC DNA]</scope>
    <source>
        <strain evidence="2">F0233</strain>
    </source>
</reference>
<accession>U2PJ31</accession>
<comment type="caution">
    <text evidence="2">The sequence shown here is derived from an EMBL/GenBank/DDBJ whole genome shotgun (WGS) entry which is preliminary data.</text>
</comment>
<feature type="compositionally biased region" description="Polar residues" evidence="1">
    <location>
        <begin position="68"/>
        <end position="77"/>
    </location>
</feature>
<name>U2PJ31_9ACTN</name>